<dbReference type="SMART" id="SM00382">
    <property type="entry name" value="AAA"/>
    <property type="match status" value="1"/>
</dbReference>
<evidence type="ECO:0000256" key="1">
    <source>
        <dbReference type="ARBA" id="ARBA00005417"/>
    </source>
</evidence>
<dbReference type="EMBL" id="QAOI01000013">
    <property type="protein sequence ID" value="PTQ76825.1"/>
    <property type="molecule type" value="Genomic_DNA"/>
</dbReference>
<dbReference type="Gene3D" id="3.40.50.300">
    <property type="entry name" value="P-loop containing nucleotide triphosphate hydrolases"/>
    <property type="match status" value="1"/>
</dbReference>
<dbReference type="InterPro" id="IPR003593">
    <property type="entry name" value="AAA+_ATPase"/>
</dbReference>
<keyword evidence="5 7" id="KW-0067">ATP-binding</keyword>
<dbReference type="AlphaFoldDB" id="A0A2T5HZ10"/>
<dbReference type="SUPFAM" id="SSF52540">
    <property type="entry name" value="P-loop containing nucleoside triphosphate hydrolases"/>
    <property type="match status" value="1"/>
</dbReference>
<protein>
    <submittedName>
        <fullName evidence="7">ABC-2 type transport system ATP-binding protein</fullName>
    </submittedName>
</protein>
<evidence type="ECO:0000256" key="3">
    <source>
        <dbReference type="ARBA" id="ARBA00022475"/>
    </source>
</evidence>
<dbReference type="PANTHER" id="PTHR43335:SF4">
    <property type="entry name" value="ABC TRANSPORTER, ATP-BINDING PROTEIN"/>
    <property type="match status" value="1"/>
</dbReference>
<organism evidence="7 8">
    <name type="scientific">Nitrosomonas oligotropha</name>
    <dbReference type="NCBI Taxonomy" id="42354"/>
    <lineage>
        <taxon>Bacteria</taxon>
        <taxon>Pseudomonadati</taxon>
        <taxon>Pseudomonadota</taxon>
        <taxon>Betaproteobacteria</taxon>
        <taxon>Nitrosomonadales</taxon>
        <taxon>Nitrosomonadaceae</taxon>
        <taxon>Nitrosomonas</taxon>
    </lineage>
</organism>
<dbReference type="PROSITE" id="PS50893">
    <property type="entry name" value="ABC_TRANSPORTER_2"/>
    <property type="match status" value="1"/>
</dbReference>
<evidence type="ECO:0000256" key="4">
    <source>
        <dbReference type="ARBA" id="ARBA00022741"/>
    </source>
</evidence>
<dbReference type="Pfam" id="PF00005">
    <property type="entry name" value="ABC_tran"/>
    <property type="match status" value="1"/>
</dbReference>
<dbReference type="InterPro" id="IPR027417">
    <property type="entry name" value="P-loop_NTPase"/>
</dbReference>
<evidence type="ECO:0000313" key="7">
    <source>
        <dbReference type="EMBL" id="PTQ76825.1"/>
    </source>
</evidence>
<reference evidence="7 8" key="1">
    <citation type="submission" date="2018-04" db="EMBL/GenBank/DDBJ databases">
        <title>Active sludge and wastewater microbial communities from Klosterneuburg, Austria.</title>
        <authorList>
            <person name="Wagner M."/>
        </authorList>
    </citation>
    <scope>NUCLEOTIDE SEQUENCE [LARGE SCALE GENOMIC DNA]</scope>
    <source>
        <strain evidence="7 8">Nm49</strain>
    </source>
</reference>
<dbReference type="Proteomes" id="UP000244128">
    <property type="component" value="Unassembled WGS sequence"/>
</dbReference>
<dbReference type="CDD" id="cd03230">
    <property type="entry name" value="ABC_DR_subfamily_A"/>
    <property type="match status" value="1"/>
</dbReference>
<comment type="similarity">
    <text evidence="1">Belongs to the ABC transporter superfamily.</text>
</comment>
<evidence type="ECO:0000313" key="8">
    <source>
        <dbReference type="Proteomes" id="UP000244128"/>
    </source>
</evidence>
<dbReference type="GO" id="GO:0005524">
    <property type="term" value="F:ATP binding"/>
    <property type="evidence" value="ECO:0007669"/>
    <property type="project" value="UniProtKB-KW"/>
</dbReference>
<keyword evidence="2" id="KW-0813">Transport</keyword>
<dbReference type="InterPro" id="IPR003439">
    <property type="entry name" value="ABC_transporter-like_ATP-bd"/>
</dbReference>
<dbReference type="PANTHER" id="PTHR43335">
    <property type="entry name" value="ABC TRANSPORTER, ATP-BINDING PROTEIN"/>
    <property type="match status" value="1"/>
</dbReference>
<dbReference type="GO" id="GO:0016887">
    <property type="term" value="F:ATP hydrolysis activity"/>
    <property type="evidence" value="ECO:0007669"/>
    <property type="project" value="InterPro"/>
</dbReference>
<keyword evidence="3" id="KW-0472">Membrane</keyword>
<keyword evidence="3" id="KW-1003">Cell membrane</keyword>
<sequence length="242" mass="26614">MLDETAALTLSAQNLTRHYGEVVAVHQFDLQLRRGEVLGLLGPNGAGKSTTLRMLTGNLAPSSGGVEICGVDLLDKPQEAKAHVGFLPEIPPLYFDMTVNEYLLLAARLHRVPKEALKAALENVKQRCGLEQHSNNLIGTLSKGYQQRVGIAQAIIHNPDVIILDEPTVGLDPNQMREIRQLIRELGTTSSVILSTHILPEVENVCDRVQIMHQGGIVFDQSMIDLRQQNTSLEAVFTQLTQ</sequence>
<evidence type="ECO:0000259" key="6">
    <source>
        <dbReference type="PROSITE" id="PS50893"/>
    </source>
</evidence>
<gene>
    <name evidence="7" type="ORF">C8R26_11372</name>
</gene>
<feature type="domain" description="ABC transporter" evidence="6">
    <location>
        <begin position="10"/>
        <end position="239"/>
    </location>
</feature>
<evidence type="ECO:0000256" key="2">
    <source>
        <dbReference type="ARBA" id="ARBA00022448"/>
    </source>
</evidence>
<accession>A0A2T5HZ10</accession>
<keyword evidence="4" id="KW-0547">Nucleotide-binding</keyword>
<evidence type="ECO:0000256" key="5">
    <source>
        <dbReference type="ARBA" id="ARBA00022840"/>
    </source>
</evidence>
<comment type="caution">
    <text evidence="7">The sequence shown here is derived from an EMBL/GenBank/DDBJ whole genome shotgun (WGS) entry which is preliminary data.</text>
</comment>
<proteinExistence type="inferred from homology"/>
<name>A0A2T5HZ10_9PROT</name>